<dbReference type="KEGG" id="tcc:18590457"/>
<evidence type="ECO:0000313" key="4">
    <source>
        <dbReference type="RefSeq" id="XP_017982053.1"/>
    </source>
</evidence>
<feature type="region of interest" description="Disordered" evidence="2">
    <location>
        <begin position="353"/>
        <end position="439"/>
    </location>
</feature>
<feature type="compositionally biased region" description="Polar residues" evidence="2">
    <location>
        <begin position="116"/>
        <end position="131"/>
    </location>
</feature>
<evidence type="ECO:0000256" key="2">
    <source>
        <dbReference type="SAM" id="MobiDB-lite"/>
    </source>
</evidence>
<reference evidence="4" key="2">
    <citation type="submission" date="2025-08" db="UniProtKB">
        <authorList>
            <consortium name="RefSeq"/>
        </authorList>
    </citation>
    <scope>IDENTIFICATION</scope>
</reference>
<gene>
    <name evidence="4" type="primary">LOC18590457</name>
</gene>
<sequence>MSFPSQESQSEFNHCPDLTAMVHNVDQTPLAISPDDLTQRSMNSQFHPDVEVETGSVAQNGDGSSSWGLSFSDMPLDSYWKDLDVDLSSVAQTEDLSPMSTSKTDTPRPGGGNANELPQQFNSSDQPLNSLAGNLTADQLVNSHGDVETEVRCSEPNQSHLDHEERPSDQASNGQKQRGRKPRVTPVEKAKNQLDQAGNHFDVRTAMSFPSQESQSEFNHCPDLTAMVHNVDQTPLAISPDDLTQRSLNSQFQPHVEVETGSVAQNGDGSSSWGLPFSDMPLDSYWKDLDVDLSSVAQTEDLSPISTSKTDMPGPGGGNANELPQQFNSSDQPLNSLAGNLTADQLVNSHGDVETGVRCSEPNQSHLDHEERPSDQASNGQKQRGRKPRVTPVEKAKNQLDQAGTSAKARNGQKRKSRQPIIRTEEQEHERKRKKNEYDRHYRADIKNELTELRGLKEKIVTIVSELEGIDQKGSQIDRVSPDLQKGQQEVVGNDMSQQVIIDSADRVPPIWANEVPVSISSDKYEEMEADCRRLQRMKSKYGEIEKIESMLDKFKNLEAESRRFKQIKLLFGGVDEIEREINRLKKIELQLDKYKQMETTREMDSFQASPGRLQEQRGMHSLDLNSDSDVASDDGINLKPPAAVGCSKTIHDMQYSDALVTKFMAKLDDDNAVSNVDHSSFKDLDGECEKVGKYNIPLSLVSTARDIIKAKDDITKQSRFGHCVIEPAYILLCATTKEMRNLPPEQVTEEIMLKWRDAINDAKGLRCDTEFAMKYLRKFAQGYFGLKANNDRKNLEQRMTILKTEEEVLKKELQKKTSEMKFLKSKQEDLTSEQCKDCLEFKNQILTKTIRLFD</sequence>
<proteinExistence type="predicted"/>
<organism evidence="3 4">
    <name type="scientific">Theobroma cacao</name>
    <name type="common">Cacao</name>
    <name type="synonym">Cocoa</name>
    <dbReference type="NCBI Taxonomy" id="3641"/>
    <lineage>
        <taxon>Eukaryota</taxon>
        <taxon>Viridiplantae</taxon>
        <taxon>Streptophyta</taxon>
        <taxon>Embryophyta</taxon>
        <taxon>Tracheophyta</taxon>
        <taxon>Spermatophyta</taxon>
        <taxon>Magnoliopsida</taxon>
        <taxon>eudicotyledons</taxon>
        <taxon>Gunneridae</taxon>
        <taxon>Pentapetalae</taxon>
        <taxon>rosids</taxon>
        <taxon>malvids</taxon>
        <taxon>Malvales</taxon>
        <taxon>Malvaceae</taxon>
        <taxon>Byttnerioideae</taxon>
        <taxon>Theobroma</taxon>
    </lineage>
</organism>
<dbReference type="PANTHER" id="PTHR35021:SF7">
    <property type="entry name" value="PROTEIN FB17, PUTATIVE-RELATED"/>
    <property type="match status" value="1"/>
</dbReference>
<feature type="compositionally biased region" description="Polar residues" evidence="2">
    <location>
        <begin position="91"/>
        <end position="104"/>
    </location>
</feature>
<dbReference type="PANTHER" id="PTHR35021">
    <property type="match status" value="1"/>
</dbReference>
<accession>A0AB32WQM4</accession>
<feature type="compositionally biased region" description="Polar residues" evidence="2">
    <location>
        <begin position="322"/>
        <end position="337"/>
    </location>
</feature>
<evidence type="ECO:0000256" key="1">
    <source>
        <dbReference type="SAM" id="Coils"/>
    </source>
</evidence>
<reference evidence="3" key="1">
    <citation type="journal article" date="1997" name="Nucleic Acids Res.">
        <title>tRNAscan-SE: a program for improved detection of transfer RNA genes in genomic sequence.</title>
        <authorList>
            <person name="Lowe T.M."/>
            <person name="Eddy S.R."/>
        </authorList>
    </citation>
    <scope>NUCLEOTIDE SEQUENCE [LARGE SCALE GENOMIC DNA]</scope>
    <source>
        <strain evidence="3">r\B97-61/B2</strain>
    </source>
</reference>
<evidence type="ECO:0000313" key="3">
    <source>
        <dbReference type="Proteomes" id="UP000694886"/>
    </source>
</evidence>
<feature type="compositionally biased region" description="Basic and acidic residues" evidence="2">
    <location>
        <begin position="423"/>
        <end position="439"/>
    </location>
</feature>
<dbReference type="GeneID" id="18590457"/>
<feature type="region of interest" description="Disordered" evidence="2">
    <location>
        <begin position="91"/>
        <end position="131"/>
    </location>
</feature>
<name>A0AB32WQM4_THECC</name>
<dbReference type="AlphaFoldDB" id="A0AB32WQM4"/>
<keyword evidence="1" id="KW-0175">Coiled coil</keyword>
<protein>
    <submittedName>
        <fullName evidence="4">Uncharacterized protein LOC18590457</fullName>
    </submittedName>
</protein>
<dbReference type="Proteomes" id="UP000694886">
    <property type="component" value="Chromosome 9"/>
</dbReference>
<feature type="compositionally biased region" description="Polar residues" evidence="2">
    <location>
        <begin position="298"/>
        <end position="310"/>
    </location>
</feature>
<dbReference type="RefSeq" id="XP_017982053.1">
    <property type="nucleotide sequence ID" value="XM_018126564.1"/>
</dbReference>
<feature type="coiled-coil region" evidence="1">
    <location>
        <begin position="793"/>
        <end position="834"/>
    </location>
</feature>
<dbReference type="Gramene" id="Tc09v2_t024840.1">
    <property type="protein sequence ID" value="Tc09v2_p024840.1"/>
    <property type="gene ID" value="Tc09v2_g024840"/>
</dbReference>
<feature type="region of interest" description="Disordered" evidence="2">
    <location>
        <begin position="298"/>
        <end position="337"/>
    </location>
</feature>
<feature type="region of interest" description="Disordered" evidence="2">
    <location>
        <begin position="146"/>
        <end position="200"/>
    </location>
</feature>